<accession>A0AA39K5X3</accession>
<evidence type="ECO:0000313" key="2">
    <source>
        <dbReference type="EMBL" id="KAK0455151.1"/>
    </source>
</evidence>
<dbReference type="AlphaFoldDB" id="A0AA39K5X3"/>
<dbReference type="EMBL" id="JAUEPT010000002">
    <property type="protein sequence ID" value="KAK0455151.1"/>
    <property type="molecule type" value="Genomic_DNA"/>
</dbReference>
<gene>
    <name evidence="2" type="ORF">EV421DRAFT_1897038</name>
</gene>
<protein>
    <submittedName>
        <fullName evidence="2">Uncharacterized protein</fullName>
    </submittedName>
</protein>
<feature type="compositionally biased region" description="Polar residues" evidence="1">
    <location>
        <begin position="170"/>
        <end position="190"/>
    </location>
</feature>
<dbReference type="Proteomes" id="UP001175226">
    <property type="component" value="Unassembled WGS sequence"/>
</dbReference>
<sequence>MFQGNAKAPVYVNFDPFAQELPSVKAAMQTGKTLILEYFSGDSFDLPNLFVSAADTSNYTQAAHAGNAIASSHIALLDLQVQFSICSTSTVLRVSVPEMSVTSRRGHKSCPPAEYYSTCLPSAASSTRASGTSSHHYAHPAEDYYSNHQASTMSRASIPEASVITDHNCHPSTTHNSTYPPSAASSTQESGSHHNWPPATHHSTCPPSTASSTRVSGTSSHCNILPTSAEFSSKTSVKPELRSSGNMYKVPRSTK</sequence>
<proteinExistence type="predicted"/>
<feature type="region of interest" description="Disordered" evidence="1">
    <location>
        <begin position="165"/>
        <end position="255"/>
    </location>
</feature>
<organism evidence="2 3">
    <name type="scientific">Armillaria borealis</name>
    <dbReference type="NCBI Taxonomy" id="47425"/>
    <lineage>
        <taxon>Eukaryota</taxon>
        <taxon>Fungi</taxon>
        <taxon>Dikarya</taxon>
        <taxon>Basidiomycota</taxon>
        <taxon>Agaricomycotina</taxon>
        <taxon>Agaricomycetes</taxon>
        <taxon>Agaricomycetidae</taxon>
        <taxon>Agaricales</taxon>
        <taxon>Marasmiineae</taxon>
        <taxon>Physalacriaceae</taxon>
        <taxon>Armillaria</taxon>
    </lineage>
</organism>
<name>A0AA39K5X3_9AGAR</name>
<evidence type="ECO:0000256" key="1">
    <source>
        <dbReference type="SAM" id="MobiDB-lite"/>
    </source>
</evidence>
<keyword evidence="3" id="KW-1185">Reference proteome</keyword>
<feature type="compositionally biased region" description="Polar residues" evidence="1">
    <location>
        <begin position="201"/>
        <end position="236"/>
    </location>
</feature>
<comment type="caution">
    <text evidence="2">The sequence shown here is derived from an EMBL/GenBank/DDBJ whole genome shotgun (WGS) entry which is preliminary data.</text>
</comment>
<evidence type="ECO:0000313" key="3">
    <source>
        <dbReference type="Proteomes" id="UP001175226"/>
    </source>
</evidence>
<reference evidence="2" key="1">
    <citation type="submission" date="2023-06" db="EMBL/GenBank/DDBJ databases">
        <authorList>
            <consortium name="Lawrence Berkeley National Laboratory"/>
            <person name="Ahrendt S."/>
            <person name="Sahu N."/>
            <person name="Indic B."/>
            <person name="Wong-Bajracharya J."/>
            <person name="Merenyi Z."/>
            <person name="Ke H.-M."/>
            <person name="Monk M."/>
            <person name="Kocsube S."/>
            <person name="Drula E."/>
            <person name="Lipzen A."/>
            <person name="Balint B."/>
            <person name="Henrissat B."/>
            <person name="Andreopoulos B."/>
            <person name="Martin F.M."/>
            <person name="Harder C.B."/>
            <person name="Rigling D."/>
            <person name="Ford K.L."/>
            <person name="Foster G.D."/>
            <person name="Pangilinan J."/>
            <person name="Papanicolaou A."/>
            <person name="Barry K."/>
            <person name="LaButti K."/>
            <person name="Viragh M."/>
            <person name="Koriabine M."/>
            <person name="Yan M."/>
            <person name="Riley R."/>
            <person name="Champramary S."/>
            <person name="Plett K.L."/>
            <person name="Tsai I.J."/>
            <person name="Slot J."/>
            <person name="Sipos G."/>
            <person name="Plett J."/>
            <person name="Nagy L.G."/>
            <person name="Grigoriev I.V."/>
        </authorList>
    </citation>
    <scope>NUCLEOTIDE SEQUENCE</scope>
    <source>
        <strain evidence="2">FPL87.14</strain>
    </source>
</reference>